<evidence type="ECO:0000313" key="13">
    <source>
        <dbReference type="Proteomes" id="UP000188820"/>
    </source>
</evidence>
<evidence type="ECO:0000256" key="5">
    <source>
        <dbReference type="ARBA" id="ARBA00022519"/>
    </source>
</evidence>
<proteinExistence type="inferred from homology"/>
<dbReference type="EMBL" id="MLAA01000005">
    <property type="protein sequence ID" value="OOF71048.1"/>
    <property type="molecule type" value="Genomic_DNA"/>
</dbReference>
<accession>A0ABX3KZY2</accession>
<evidence type="ECO:0000259" key="11">
    <source>
        <dbReference type="Pfam" id="PF00482"/>
    </source>
</evidence>
<feature type="domain" description="Type II secretion system protein GspF" evidence="11">
    <location>
        <begin position="64"/>
        <end position="186"/>
    </location>
</feature>
<dbReference type="PANTHER" id="PTHR30012:SF7">
    <property type="entry name" value="PROTEIN TRANSPORT PROTEIN HOFC HOMOLOG"/>
    <property type="match status" value="1"/>
</dbReference>
<dbReference type="PRINTS" id="PR00812">
    <property type="entry name" value="BCTERIALGSPF"/>
</dbReference>
<comment type="subcellular location">
    <subcellularLocation>
        <location evidence="1 9">Cell inner membrane</location>
        <topology evidence="1 9">Multi-pass membrane protein</topology>
    </subcellularLocation>
</comment>
<evidence type="ECO:0000256" key="9">
    <source>
        <dbReference type="RuleBase" id="RU003923"/>
    </source>
</evidence>
<reference evidence="12 13" key="1">
    <citation type="submission" date="2016-10" db="EMBL/GenBank/DDBJ databases">
        <title>Rodentibacter gen. nov. and new species.</title>
        <authorList>
            <person name="Christensen H."/>
        </authorList>
    </citation>
    <scope>NUCLEOTIDE SEQUENCE [LARGE SCALE GENOMIC DNA]</scope>
    <source>
        <strain evidence="12 13">1998236014</strain>
    </source>
</reference>
<comment type="similarity">
    <text evidence="2 9">Belongs to the GSP F family.</text>
</comment>
<name>A0ABX3KZY2_9PAST</name>
<comment type="caution">
    <text evidence="12">The sequence shown here is derived from an EMBL/GenBank/DDBJ whole genome shotgun (WGS) entry which is preliminary data.</text>
</comment>
<sequence>MAKVKLFYWKGINNLQQKQQGSLIAESKQDAYYNLLRQGLQKIKLQQNITLSTKPKNAEVCSLLNQLAMLLNATIPLKSALQILQKNCTNIDLYLWLDGLINKLESGVSFSKSLLQQRQFLNSQEIQLIKVGEMTGKLAIVSQKIAEQRNRSLQLQRKLQKIMLYPSVVLAISITLSLLLLIFIMPQFAEMYENNSAQLPTFTTILLQLSESLQRYFIPLLIGVILLILLFRYQLRHSDKFHRKKEQFIRIIPILGKISQLASLINFSQNLSLMLQTGVPLNQALGSFLTQTQSWEHKKIQQTNTLLEEEVRSILHWISQGYHFSRSVSCQLFPTEAQQMLQIGEKTGKLATMLQYIADSYQEKLNHQIDLLSQMLEPILMLIIGMLIGIIMLGMYLPIFNMGSVLQ</sequence>
<feature type="transmembrane region" description="Helical" evidence="10">
    <location>
        <begin position="216"/>
        <end position="235"/>
    </location>
</feature>
<evidence type="ECO:0000256" key="2">
    <source>
        <dbReference type="ARBA" id="ARBA00005745"/>
    </source>
</evidence>
<dbReference type="PROSITE" id="PS00874">
    <property type="entry name" value="T2SP_F"/>
    <property type="match status" value="1"/>
</dbReference>
<evidence type="ECO:0000256" key="4">
    <source>
        <dbReference type="ARBA" id="ARBA00022475"/>
    </source>
</evidence>
<keyword evidence="5" id="KW-0997">Cell inner membrane</keyword>
<dbReference type="Pfam" id="PF00482">
    <property type="entry name" value="T2SSF"/>
    <property type="match status" value="2"/>
</dbReference>
<evidence type="ECO:0000256" key="6">
    <source>
        <dbReference type="ARBA" id="ARBA00022692"/>
    </source>
</evidence>
<evidence type="ECO:0000256" key="3">
    <source>
        <dbReference type="ARBA" id="ARBA00022448"/>
    </source>
</evidence>
<dbReference type="InterPro" id="IPR018076">
    <property type="entry name" value="T2SS_GspF_dom"/>
</dbReference>
<organism evidence="12 13">
    <name type="scientific">Rodentibacter caecimuris</name>
    <dbReference type="NCBI Taxonomy" id="1796644"/>
    <lineage>
        <taxon>Bacteria</taxon>
        <taxon>Pseudomonadati</taxon>
        <taxon>Pseudomonadota</taxon>
        <taxon>Gammaproteobacteria</taxon>
        <taxon>Pasteurellales</taxon>
        <taxon>Pasteurellaceae</taxon>
        <taxon>Rodentibacter</taxon>
    </lineage>
</organism>
<feature type="domain" description="Type II secretion system protein GspF" evidence="11">
    <location>
        <begin position="267"/>
        <end position="398"/>
    </location>
</feature>
<dbReference type="RefSeq" id="WP_077462525.1">
    <property type="nucleotide sequence ID" value="NZ_MLAA01000005.1"/>
</dbReference>
<evidence type="ECO:0000313" key="12">
    <source>
        <dbReference type="EMBL" id="OOF71048.1"/>
    </source>
</evidence>
<keyword evidence="6 9" id="KW-0812">Transmembrane</keyword>
<dbReference type="InterPro" id="IPR001992">
    <property type="entry name" value="T2SS_GspF/T4SS_PilC_CS"/>
</dbReference>
<keyword evidence="8 10" id="KW-0472">Membrane</keyword>
<keyword evidence="13" id="KW-1185">Reference proteome</keyword>
<dbReference type="Proteomes" id="UP000188820">
    <property type="component" value="Unassembled WGS sequence"/>
</dbReference>
<protein>
    <submittedName>
        <fullName evidence="12">Type II secretion system protein F</fullName>
    </submittedName>
</protein>
<evidence type="ECO:0000256" key="8">
    <source>
        <dbReference type="ARBA" id="ARBA00023136"/>
    </source>
</evidence>
<feature type="transmembrane region" description="Helical" evidence="10">
    <location>
        <begin position="379"/>
        <end position="399"/>
    </location>
</feature>
<keyword evidence="3 9" id="KW-0813">Transport</keyword>
<dbReference type="InterPro" id="IPR042094">
    <property type="entry name" value="T2SS_GspF_sf"/>
</dbReference>
<dbReference type="PANTHER" id="PTHR30012">
    <property type="entry name" value="GENERAL SECRETION PATHWAY PROTEIN"/>
    <property type="match status" value="1"/>
</dbReference>
<evidence type="ECO:0000256" key="10">
    <source>
        <dbReference type="SAM" id="Phobius"/>
    </source>
</evidence>
<dbReference type="InterPro" id="IPR003004">
    <property type="entry name" value="GspF/PilC"/>
</dbReference>
<dbReference type="Gene3D" id="1.20.81.30">
    <property type="entry name" value="Type II secretion system (T2SS), domain F"/>
    <property type="match status" value="2"/>
</dbReference>
<gene>
    <name evidence="12" type="ORF">BKG89_02030</name>
</gene>
<evidence type="ECO:0000256" key="1">
    <source>
        <dbReference type="ARBA" id="ARBA00004429"/>
    </source>
</evidence>
<keyword evidence="4" id="KW-1003">Cell membrane</keyword>
<evidence type="ECO:0000256" key="7">
    <source>
        <dbReference type="ARBA" id="ARBA00022989"/>
    </source>
</evidence>
<keyword evidence="7 10" id="KW-1133">Transmembrane helix</keyword>
<feature type="transmembrane region" description="Helical" evidence="10">
    <location>
        <begin position="162"/>
        <end position="185"/>
    </location>
</feature>